<evidence type="ECO:0000313" key="3">
    <source>
        <dbReference type="Proteomes" id="UP000198341"/>
    </source>
</evidence>
<feature type="compositionally biased region" description="Basic and acidic residues" evidence="1">
    <location>
        <begin position="222"/>
        <end position="235"/>
    </location>
</feature>
<protein>
    <submittedName>
        <fullName evidence="2">Uncharacterized protein</fullName>
    </submittedName>
</protein>
<reference evidence="2 3" key="1">
    <citation type="submission" date="2011-10" db="EMBL/GenBank/DDBJ databases">
        <authorList>
            <person name="Genoscope - CEA"/>
        </authorList>
    </citation>
    <scope>NUCLEOTIDE SEQUENCE [LARGE SCALE GENOMIC DNA]</scope>
    <source>
        <strain evidence="2 3">RCC 1105</strain>
    </source>
</reference>
<proteinExistence type="predicted"/>
<evidence type="ECO:0000256" key="1">
    <source>
        <dbReference type="SAM" id="MobiDB-lite"/>
    </source>
</evidence>
<sequence>MSAMMMMTNTYSAKLVSAKHQSSVSGSKLRSNKFFVPRRGQQQRSSVKVRAAADGFDADELMKKYDEITNKIPPIVSAATVPIVGLSLLSKTFTGHGLPGTFLGALEGVSWLVLPLGFGSLYPRLADIFNEGSYEPAKVLEMLTKERTYEKYGEDSRGKNATERVANISGKVDPNSPLAEQMADLKKREEELAKETPEEKAAREKLRAELAASAIGMANAKSKSDEADADSKGRDSLLAQPVTQTLKDNMTVENYDVDVTKFDDNALGSTLNLSSTEVDKGAPKLNKGDKWKEQYRTDENAAGKSDD</sequence>
<organism evidence="2 3">
    <name type="scientific">Bathycoccus prasinos</name>
    <dbReference type="NCBI Taxonomy" id="41875"/>
    <lineage>
        <taxon>Eukaryota</taxon>
        <taxon>Viridiplantae</taxon>
        <taxon>Chlorophyta</taxon>
        <taxon>Mamiellophyceae</taxon>
        <taxon>Mamiellales</taxon>
        <taxon>Bathycoccaceae</taxon>
        <taxon>Bathycoccus</taxon>
    </lineage>
</organism>
<keyword evidence="3" id="KW-1185">Reference proteome</keyword>
<dbReference type="EMBL" id="FO082277">
    <property type="protein sequence ID" value="CCO14794.1"/>
    <property type="molecule type" value="Genomic_DNA"/>
</dbReference>
<evidence type="ECO:0000313" key="2">
    <source>
        <dbReference type="EMBL" id="CCO14794.1"/>
    </source>
</evidence>
<dbReference type="Proteomes" id="UP000198341">
    <property type="component" value="Chromosome 2"/>
</dbReference>
<gene>
    <name evidence="2" type="ORF">Bathy02g04510</name>
</gene>
<feature type="compositionally biased region" description="Polar residues" evidence="1">
    <location>
        <begin position="267"/>
        <end position="276"/>
    </location>
</feature>
<dbReference type="OrthoDB" id="496742at2759"/>
<feature type="compositionally biased region" description="Basic and acidic residues" evidence="1">
    <location>
        <begin position="277"/>
        <end position="307"/>
    </location>
</feature>
<feature type="region of interest" description="Disordered" evidence="1">
    <location>
        <begin position="217"/>
        <end position="242"/>
    </location>
</feature>
<dbReference type="RefSeq" id="XP_007514554.1">
    <property type="nucleotide sequence ID" value="XM_007514492.1"/>
</dbReference>
<dbReference type="GeneID" id="19017564"/>
<dbReference type="KEGG" id="bpg:Bathy02g04510"/>
<name>K8EAN3_9CHLO</name>
<feature type="compositionally biased region" description="Basic and acidic residues" evidence="1">
    <location>
        <begin position="151"/>
        <end position="162"/>
    </location>
</feature>
<feature type="region of interest" description="Disordered" evidence="1">
    <location>
        <begin position="151"/>
        <end position="178"/>
    </location>
</feature>
<feature type="region of interest" description="Disordered" evidence="1">
    <location>
        <begin position="267"/>
        <end position="307"/>
    </location>
</feature>
<accession>K8EAN3</accession>
<dbReference type="AlphaFoldDB" id="K8EAN3"/>